<dbReference type="InParanoid" id="D7G064"/>
<dbReference type="GO" id="GO:0006891">
    <property type="term" value="P:intra-Golgi vesicle-mediated transport"/>
    <property type="evidence" value="ECO:0007669"/>
    <property type="project" value="TreeGrafter"/>
</dbReference>
<feature type="compositionally biased region" description="Gly residues" evidence="9">
    <location>
        <begin position="228"/>
        <end position="239"/>
    </location>
</feature>
<organism evidence="12 13">
    <name type="scientific">Ectocarpus siliculosus</name>
    <name type="common">Brown alga</name>
    <name type="synonym">Conferva siliculosa</name>
    <dbReference type="NCBI Taxonomy" id="2880"/>
    <lineage>
        <taxon>Eukaryota</taxon>
        <taxon>Sar</taxon>
        <taxon>Stramenopiles</taxon>
        <taxon>Ochrophyta</taxon>
        <taxon>PX clade</taxon>
        <taxon>Phaeophyceae</taxon>
        <taxon>Ectocarpales</taxon>
        <taxon>Ectocarpaceae</taxon>
        <taxon>Ectocarpus</taxon>
    </lineage>
</organism>
<dbReference type="GO" id="GO:0017119">
    <property type="term" value="C:Golgi transport complex"/>
    <property type="evidence" value="ECO:0007669"/>
    <property type="project" value="TreeGrafter"/>
</dbReference>
<dbReference type="Pfam" id="PF20671">
    <property type="entry name" value="COG3_C"/>
    <property type="match status" value="3"/>
</dbReference>
<dbReference type="GO" id="GO:0006886">
    <property type="term" value="P:intracellular protein transport"/>
    <property type="evidence" value="ECO:0007669"/>
    <property type="project" value="InterPro"/>
</dbReference>
<evidence type="ECO:0000256" key="8">
    <source>
        <dbReference type="ARBA" id="ARBA00031339"/>
    </source>
</evidence>
<evidence type="ECO:0000259" key="10">
    <source>
        <dbReference type="Pfam" id="PF04136"/>
    </source>
</evidence>
<name>D7G064_ECTSI</name>
<dbReference type="STRING" id="2880.D7G064"/>
<gene>
    <name evidence="12" type="ORF">Esi_0395_0004</name>
</gene>
<dbReference type="PANTHER" id="PTHR13302">
    <property type="entry name" value="CONSERVED OLIGOMERIC GOLGI COMPLEX COMPONENT 3"/>
    <property type="match status" value="1"/>
</dbReference>
<dbReference type="OrthoDB" id="296793at2759"/>
<proteinExistence type="inferred from homology"/>
<dbReference type="eggNOG" id="KOG2604">
    <property type="taxonomic scope" value="Eukaryota"/>
</dbReference>
<feature type="domain" description="Conserved oligomeric Golgi complex subunit 3 N-terminal" evidence="10">
    <location>
        <begin position="246"/>
        <end position="299"/>
    </location>
</feature>
<feature type="compositionally biased region" description="Low complexity" evidence="9">
    <location>
        <begin position="638"/>
        <end position="657"/>
    </location>
</feature>
<dbReference type="AlphaFoldDB" id="D7G064"/>
<feature type="domain" description="Conserved oligomeric Golgi complex subunit 3 C-terminal" evidence="11">
    <location>
        <begin position="496"/>
        <end position="709"/>
    </location>
</feature>
<feature type="region of interest" description="Disordered" evidence="9">
    <location>
        <begin position="413"/>
        <end position="491"/>
    </location>
</feature>
<feature type="compositionally biased region" description="Acidic residues" evidence="9">
    <location>
        <begin position="459"/>
        <end position="474"/>
    </location>
</feature>
<keyword evidence="7" id="KW-0472">Membrane</keyword>
<dbReference type="InterPro" id="IPR048320">
    <property type="entry name" value="COG3_N"/>
</dbReference>
<dbReference type="PANTHER" id="PTHR13302:SF8">
    <property type="entry name" value="CONSERVED OLIGOMERIC GOLGI COMPLEX SUBUNIT 3"/>
    <property type="match status" value="1"/>
</dbReference>
<feature type="region of interest" description="Disordered" evidence="9">
    <location>
        <begin position="711"/>
        <end position="736"/>
    </location>
</feature>
<feature type="region of interest" description="Disordered" evidence="9">
    <location>
        <begin position="626"/>
        <end position="658"/>
    </location>
</feature>
<keyword evidence="5" id="KW-0653">Protein transport</keyword>
<comment type="similarity">
    <text evidence="2">Belongs to the COG3 family.</text>
</comment>
<dbReference type="InterPro" id="IPR048685">
    <property type="entry name" value="COG3_C"/>
</dbReference>
<evidence type="ECO:0000256" key="2">
    <source>
        <dbReference type="ARBA" id="ARBA00009936"/>
    </source>
</evidence>
<protein>
    <recommendedName>
        <fullName evidence="3">Conserved oligomeric Golgi complex subunit 3</fullName>
    </recommendedName>
    <alternativeName>
        <fullName evidence="8">Component of oligomeric Golgi complex 3</fullName>
    </alternativeName>
</protein>
<evidence type="ECO:0000313" key="12">
    <source>
        <dbReference type="EMBL" id="CBJ32946.1"/>
    </source>
</evidence>
<comment type="subcellular location">
    <subcellularLocation>
        <location evidence="1">Golgi apparatus membrane</location>
        <topology evidence="1">Peripheral membrane protein</topology>
    </subcellularLocation>
</comment>
<feature type="domain" description="Conserved oligomeric Golgi complex subunit 3 N-terminal" evidence="10">
    <location>
        <begin position="103"/>
        <end position="179"/>
    </location>
</feature>
<evidence type="ECO:0000256" key="9">
    <source>
        <dbReference type="SAM" id="MobiDB-lite"/>
    </source>
</evidence>
<keyword evidence="6" id="KW-0333">Golgi apparatus</keyword>
<feature type="compositionally biased region" description="Gly residues" evidence="9">
    <location>
        <begin position="723"/>
        <end position="736"/>
    </location>
</feature>
<keyword evidence="4" id="KW-0813">Transport</keyword>
<reference evidence="12 13" key="1">
    <citation type="journal article" date="2010" name="Nature">
        <title>The Ectocarpus genome and the independent evolution of multicellularity in brown algae.</title>
        <authorList>
            <person name="Cock J.M."/>
            <person name="Sterck L."/>
            <person name="Rouze P."/>
            <person name="Scornet D."/>
            <person name="Allen A.E."/>
            <person name="Amoutzias G."/>
            <person name="Anthouard V."/>
            <person name="Artiguenave F."/>
            <person name="Aury J.M."/>
            <person name="Badger J.H."/>
            <person name="Beszteri B."/>
            <person name="Billiau K."/>
            <person name="Bonnet E."/>
            <person name="Bothwell J.H."/>
            <person name="Bowler C."/>
            <person name="Boyen C."/>
            <person name="Brownlee C."/>
            <person name="Carrano C.J."/>
            <person name="Charrier B."/>
            <person name="Cho G.Y."/>
            <person name="Coelho S.M."/>
            <person name="Collen J."/>
            <person name="Corre E."/>
            <person name="Da Silva C."/>
            <person name="Delage L."/>
            <person name="Delaroque N."/>
            <person name="Dittami S.M."/>
            <person name="Doulbeau S."/>
            <person name="Elias M."/>
            <person name="Farnham G."/>
            <person name="Gachon C.M."/>
            <person name="Gschloessl B."/>
            <person name="Heesch S."/>
            <person name="Jabbari K."/>
            <person name="Jubin C."/>
            <person name="Kawai H."/>
            <person name="Kimura K."/>
            <person name="Kloareg B."/>
            <person name="Kupper F.C."/>
            <person name="Lang D."/>
            <person name="Le Bail A."/>
            <person name="Leblanc C."/>
            <person name="Lerouge P."/>
            <person name="Lohr M."/>
            <person name="Lopez P.J."/>
            <person name="Martens C."/>
            <person name="Maumus F."/>
            <person name="Michel G."/>
            <person name="Miranda-Saavedra D."/>
            <person name="Morales J."/>
            <person name="Moreau H."/>
            <person name="Motomura T."/>
            <person name="Nagasato C."/>
            <person name="Napoli C.A."/>
            <person name="Nelson D.R."/>
            <person name="Nyvall-Collen P."/>
            <person name="Peters A.F."/>
            <person name="Pommier C."/>
            <person name="Potin P."/>
            <person name="Poulain J."/>
            <person name="Quesneville H."/>
            <person name="Read B."/>
            <person name="Rensing S.A."/>
            <person name="Ritter A."/>
            <person name="Rousvoal S."/>
            <person name="Samanta M."/>
            <person name="Samson G."/>
            <person name="Schroeder D.C."/>
            <person name="Segurens B."/>
            <person name="Strittmatter M."/>
            <person name="Tonon T."/>
            <person name="Tregear J.W."/>
            <person name="Valentin K."/>
            <person name="von Dassow P."/>
            <person name="Yamagishi T."/>
            <person name="Van de Peer Y."/>
            <person name="Wincker P."/>
        </authorList>
    </citation>
    <scope>NUCLEOTIDE SEQUENCE [LARGE SCALE GENOMIC DNA]</scope>
    <source>
        <strain evidence="13">Ec32 / CCAP1310/4</strain>
    </source>
</reference>
<evidence type="ECO:0000259" key="11">
    <source>
        <dbReference type="Pfam" id="PF20671"/>
    </source>
</evidence>
<evidence type="ECO:0000256" key="7">
    <source>
        <dbReference type="ARBA" id="ARBA00023136"/>
    </source>
</evidence>
<dbReference type="Proteomes" id="UP000002630">
    <property type="component" value="Unassembled WGS sequence"/>
</dbReference>
<dbReference type="InterPro" id="IPR007265">
    <property type="entry name" value="COG_su3"/>
</dbReference>
<evidence type="ECO:0000256" key="6">
    <source>
        <dbReference type="ARBA" id="ARBA00023034"/>
    </source>
</evidence>
<evidence type="ECO:0000256" key="4">
    <source>
        <dbReference type="ARBA" id="ARBA00022448"/>
    </source>
</evidence>
<evidence type="ECO:0000256" key="1">
    <source>
        <dbReference type="ARBA" id="ARBA00004395"/>
    </source>
</evidence>
<feature type="region of interest" description="Disordered" evidence="9">
    <location>
        <begin position="35"/>
        <end position="55"/>
    </location>
</feature>
<dbReference type="Pfam" id="PF04136">
    <property type="entry name" value="COG3_N"/>
    <property type="match status" value="2"/>
</dbReference>
<dbReference type="EMBL" id="FN649760">
    <property type="protein sequence ID" value="CBJ32946.1"/>
    <property type="molecule type" value="Genomic_DNA"/>
</dbReference>
<accession>D7G064</accession>
<evidence type="ECO:0000313" key="13">
    <source>
        <dbReference type="Proteomes" id="UP000002630"/>
    </source>
</evidence>
<dbReference type="GO" id="GO:0007030">
    <property type="term" value="P:Golgi organization"/>
    <property type="evidence" value="ECO:0007669"/>
    <property type="project" value="TreeGrafter"/>
</dbReference>
<evidence type="ECO:0000256" key="5">
    <source>
        <dbReference type="ARBA" id="ARBA00022927"/>
    </source>
</evidence>
<feature type="domain" description="Conserved oligomeric Golgi complex subunit 3 C-terminal" evidence="11">
    <location>
        <begin position="319"/>
        <end position="418"/>
    </location>
</feature>
<keyword evidence="13" id="KW-1185">Reference proteome</keyword>
<feature type="compositionally biased region" description="Low complexity" evidence="9">
    <location>
        <begin position="418"/>
        <end position="430"/>
    </location>
</feature>
<sequence length="959" mass="101043">MSWEQYAPTSESQLARLSRLKTACGGEEAEAIVRRNQQQQQERAPATIPTLGDSAKPSGIAALYKDSYYGGRGGSDTAAAGGGGGGVGGGDELGGSARRRGAELREYARTCQAFVADIERAVHLLDTIAQQQEQVTSKTQALHATCESLLSEQHTLEAQVKALSAPLQRFGALRELGPALGLPFASQSSAGGAGGEDGAPRRASVGVGAGGDGARWGGGTGLVRRASSGGGGGGPGGGRVLLHPGSDEFAEALARAASAMAYLRRHPEFIEGPQYVDKYVQLLSRALALVKNQVMEYLEQAARLSGEKPVVEGRLETSEIYSRFRSVSHRVNAGVALMRKYVSAAPLVKTLLSDFRQLYFEKRLALLRPAVRSHLEAMSKQRGITAMIRFGAAFLVRVGQLETQLYDACLGPEEEQEQAQNQQQRETAAASSSSNGTDETKGSSSPRGEEGKGGRGNQQEEEGGGEEEGQGEEEEAKRELDLQREEEAAEVEEGRAGLYGMLLQLCSELHKHLRPRVYHGTDMDTLCELVSVIREEIVEEQRGRHGLSQINPVATAAAGAGAGHEGGGGGGGEAAIETILMKLVQDSQERLIYMATKVIQDDIASFRPTPEDLDYPGMLLRAAKGGGTGDSLVNARTGPGDQPSPSSPPSSGKGSAPAYTTWYPPLRSTLQVLSKVYRAVDMGVFEDLAQLSVAACAESLKKAAVSISAGVTAGSAPSPPVSSGGGGRGAPGGALAGGSVVPRAGAAAAPPAGSGEGGLDAQLFLIKHLLTLREQLTPFHIQFVHAEQKLNFGSTRMALRKFIRHTPALFRLSSKNALVELTVDSIPTIDEVQARAFEDTSREDVDGAGLESLRAQPFANPDRVKDAFHAAVFSATAALPRVCAAMSLYLDNKATEGILLHPVQRRVVDAVDGVRDVLQRLHPAEDLEEIMPLLTRVSQLALSAGEDGGNAPPSPAQGK</sequence>
<feature type="region of interest" description="Disordered" evidence="9">
    <location>
        <begin position="187"/>
        <end position="241"/>
    </location>
</feature>
<evidence type="ECO:0000256" key="3">
    <source>
        <dbReference type="ARBA" id="ARBA00020976"/>
    </source>
</evidence>
<dbReference type="GO" id="GO:0000139">
    <property type="term" value="C:Golgi membrane"/>
    <property type="evidence" value="ECO:0007669"/>
    <property type="project" value="UniProtKB-SubCell"/>
</dbReference>
<feature type="domain" description="Conserved oligomeric Golgi complex subunit 3 C-terminal" evidence="11">
    <location>
        <begin position="757"/>
        <end position="793"/>
    </location>
</feature>
<dbReference type="GO" id="GO:0005801">
    <property type="term" value="C:cis-Golgi network"/>
    <property type="evidence" value="ECO:0007669"/>
    <property type="project" value="InterPro"/>
</dbReference>
<feature type="compositionally biased region" description="Basic and acidic residues" evidence="9">
    <location>
        <begin position="475"/>
        <end position="486"/>
    </location>
</feature>
<feature type="compositionally biased region" description="Gly residues" evidence="9">
    <location>
        <begin position="207"/>
        <end position="221"/>
    </location>
</feature>